<feature type="transmembrane region" description="Helical" evidence="7">
    <location>
        <begin position="133"/>
        <end position="158"/>
    </location>
</feature>
<protein>
    <submittedName>
        <fullName evidence="9">MFS transporter</fullName>
    </submittedName>
</protein>
<dbReference type="InterPro" id="IPR011701">
    <property type="entry name" value="MFS"/>
</dbReference>
<comment type="subcellular location">
    <subcellularLocation>
        <location evidence="1">Cell membrane</location>
        <topology evidence="1">Multi-pass membrane protein</topology>
    </subcellularLocation>
</comment>
<evidence type="ECO:0000256" key="2">
    <source>
        <dbReference type="ARBA" id="ARBA00022448"/>
    </source>
</evidence>
<keyword evidence="10" id="KW-1185">Reference proteome</keyword>
<comment type="caution">
    <text evidence="9">The sequence shown here is derived from an EMBL/GenBank/DDBJ whole genome shotgun (WGS) entry which is preliminary data.</text>
</comment>
<keyword evidence="2" id="KW-0813">Transport</keyword>
<dbReference type="EMBL" id="JBEWZI010000003">
    <property type="protein sequence ID" value="MET7013453.1"/>
    <property type="molecule type" value="Genomic_DNA"/>
</dbReference>
<sequence length="397" mass="41794">MQFSRNQIQIFSLIAVSMLAHVTMGGGRVAASLFMLKYNGSEALAGVAYSSFSLLPAILSLHMGRWIDKVGPRRVMRISQMLMIAGLFTPALAPGLFTVLGAAIVCGLGFASYMLAANVAVSIMPFEREGERVGMLGWLAMGNSVAAVGGPSIAGFMIDHGGFASAYLTLAVIVCGSLLVSFCVDVPGGVGAQRKAQSGGGSIVRMVFSNPRLLRIYLLTMAISLAYDGFAFMTPVLGNERGLSATTIGMILSCFAVGTFAVRALLPWLSRRLSEWRMLSLAFALTAATFCLLPLVHNVYLQAALGFIFGLAAGVGQPNILSLIYRAMPPGKAGEGAGLRAMMGNFMGLTGPSCFGALAGLFGAAPVFLIIGSIAGYSGWQARRGYRLSQEEPERDV</sequence>
<feature type="transmembrane region" description="Helical" evidence="7">
    <location>
        <begin position="216"/>
        <end position="237"/>
    </location>
</feature>
<evidence type="ECO:0000256" key="1">
    <source>
        <dbReference type="ARBA" id="ARBA00004651"/>
    </source>
</evidence>
<dbReference type="InterPro" id="IPR020846">
    <property type="entry name" value="MFS_dom"/>
</dbReference>
<dbReference type="PROSITE" id="PS50850">
    <property type="entry name" value="MFS"/>
    <property type="match status" value="1"/>
</dbReference>
<keyword evidence="5 7" id="KW-1133">Transmembrane helix</keyword>
<evidence type="ECO:0000313" key="10">
    <source>
        <dbReference type="Proteomes" id="UP001549691"/>
    </source>
</evidence>
<dbReference type="PANTHER" id="PTHR23517">
    <property type="entry name" value="RESISTANCE PROTEIN MDTM, PUTATIVE-RELATED-RELATED"/>
    <property type="match status" value="1"/>
</dbReference>
<proteinExistence type="predicted"/>
<dbReference type="RefSeq" id="WP_354599913.1">
    <property type="nucleotide sequence ID" value="NZ_JBEWZI010000003.1"/>
</dbReference>
<dbReference type="Pfam" id="PF07690">
    <property type="entry name" value="MFS_1"/>
    <property type="match status" value="1"/>
</dbReference>
<evidence type="ECO:0000313" key="9">
    <source>
        <dbReference type="EMBL" id="MET7013453.1"/>
    </source>
</evidence>
<evidence type="ECO:0000256" key="6">
    <source>
        <dbReference type="ARBA" id="ARBA00023136"/>
    </source>
</evidence>
<accession>A0ABV2TJV1</accession>
<evidence type="ECO:0000256" key="7">
    <source>
        <dbReference type="SAM" id="Phobius"/>
    </source>
</evidence>
<gene>
    <name evidence="9" type="ORF">ABXR19_04575</name>
</gene>
<feature type="transmembrane region" description="Helical" evidence="7">
    <location>
        <begin position="12"/>
        <end position="31"/>
    </location>
</feature>
<feature type="transmembrane region" description="Helical" evidence="7">
    <location>
        <begin position="164"/>
        <end position="184"/>
    </location>
</feature>
<organism evidence="9 10">
    <name type="scientific">Uliginosibacterium flavum</name>
    <dbReference type="NCBI Taxonomy" id="1396831"/>
    <lineage>
        <taxon>Bacteria</taxon>
        <taxon>Pseudomonadati</taxon>
        <taxon>Pseudomonadota</taxon>
        <taxon>Betaproteobacteria</taxon>
        <taxon>Rhodocyclales</taxon>
        <taxon>Zoogloeaceae</taxon>
        <taxon>Uliginosibacterium</taxon>
    </lineage>
</organism>
<dbReference type="Gene3D" id="1.20.1250.20">
    <property type="entry name" value="MFS general substrate transporter like domains"/>
    <property type="match status" value="1"/>
</dbReference>
<dbReference type="InterPro" id="IPR036259">
    <property type="entry name" value="MFS_trans_sf"/>
</dbReference>
<keyword evidence="6 7" id="KW-0472">Membrane</keyword>
<evidence type="ECO:0000256" key="5">
    <source>
        <dbReference type="ARBA" id="ARBA00022989"/>
    </source>
</evidence>
<keyword evidence="4 7" id="KW-0812">Transmembrane</keyword>
<evidence type="ECO:0000256" key="4">
    <source>
        <dbReference type="ARBA" id="ARBA00022692"/>
    </source>
</evidence>
<feature type="transmembrane region" description="Helical" evidence="7">
    <location>
        <begin position="99"/>
        <end position="121"/>
    </location>
</feature>
<evidence type="ECO:0000256" key="3">
    <source>
        <dbReference type="ARBA" id="ARBA00022475"/>
    </source>
</evidence>
<feature type="transmembrane region" description="Helical" evidence="7">
    <location>
        <begin position="278"/>
        <end position="297"/>
    </location>
</feature>
<feature type="transmembrane region" description="Helical" evidence="7">
    <location>
        <begin position="75"/>
        <end position="93"/>
    </location>
</feature>
<feature type="transmembrane region" description="Helical" evidence="7">
    <location>
        <begin position="43"/>
        <end position="63"/>
    </location>
</feature>
<keyword evidence="3" id="KW-1003">Cell membrane</keyword>
<feature type="domain" description="Major facilitator superfamily (MFS) profile" evidence="8">
    <location>
        <begin position="1"/>
        <end position="384"/>
    </location>
</feature>
<dbReference type="Proteomes" id="UP001549691">
    <property type="component" value="Unassembled WGS sequence"/>
</dbReference>
<feature type="transmembrane region" description="Helical" evidence="7">
    <location>
        <begin position="346"/>
        <end position="371"/>
    </location>
</feature>
<reference evidence="9 10" key="1">
    <citation type="submission" date="2024-07" db="EMBL/GenBank/DDBJ databases">
        <title>Uliginosibacterium flavum JJ3220;KACC:17644.</title>
        <authorList>
            <person name="Kim M.K."/>
        </authorList>
    </citation>
    <scope>NUCLEOTIDE SEQUENCE [LARGE SCALE GENOMIC DNA]</scope>
    <source>
        <strain evidence="9 10">KACC:17644</strain>
    </source>
</reference>
<evidence type="ECO:0000259" key="8">
    <source>
        <dbReference type="PROSITE" id="PS50850"/>
    </source>
</evidence>
<name>A0ABV2TJV1_9RHOO</name>
<feature type="transmembrane region" description="Helical" evidence="7">
    <location>
        <begin position="243"/>
        <end position="266"/>
    </location>
</feature>
<dbReference type="InterPro" id="IPR050171">
    <property type="entry name" value="MFS_Transporters"/>
</dbReference>
<dbReference type="SUPFAM" id="SSF103473">
    <property type="entry name" value="MFS general substrate transporter"/>
    <property type="match status" value="1"/>
</dbReference>